<dbReference type="AlphaFoldDB" id="A0A2U1NYD7"/>
<evidence type="ECO:0000256" key="1">
    <source>
        <dbReference type="SAM" id="MobiDB-lite"/>
    </source>
</evidence>
<comment type="caution">
    <text evidence="2">The sequence shown here is derived from an EMBL/GenBank/DDBJ whole genome shotgun (WGS) entry which is preliminary data.</text>
</comment>
<dbReference type="STRING" id="35608.A0A2U1NYD7"/>
<evidence type="ECO:0000313" key="3">
    <source>
        <dbReference type="Proteomes" id="UP000245207"/>
    </source>
</evidence>
<protein>
    <submittedName>
        <fullName evidence="2">Uncharacterized protein</fullName>
    </submittedName>
</protein>
<dbReference type="EMBL" id="PKPP01001978">
    <property type="protein sequence ID" value="PWA78508.1"/>
    <property type="molecule type" value="Genomic_DNA"/>
</dbReference>
<accession>A0A2U1NYD7</accession>
<dbReference type="Proteomes" id="UP000245207">
    <property type="component" value="Unassembled WGS sequence"/>
</dbReference>
<keyword evidence="3" id="KW-1185">Reference proteome</keyword>
<organism evidence="2 3">
    <name type="scientific">Artemisia annua</name>
    <name type="common">Sweet wormwood</name>
    <dbReference type="NCBI Taxonomy" id="35608"/>
    <lineage>
        <taxon>Eukaryota</taxon>
        <taxon>Viridiplantae</taxon>
        <taxon>Streptophyta</taxon>
        <taxon>Embryophyta</taxon>
        <taxon>Tracheophyta</taxon>
        <taxon>Spermatophyta</taxon>
        <taxon>Magnoliopsida</taxon>
        <taxon>eudicotyledons</taxon>
        <taxon>Gunneridae</taxon>
        <taxon>Pentapetalae</taxon>
        <taxon>asterids</taxon>
        <taxon>campanulids</taxon>
        <taxon>Asterales</taxon>
        <taxon>Asteraceae</taxon>
        <taxon>Asteroideae</taxon>
        <taxon>Anthemideae</taxon>
        <taxon>Artemisiinae</taxon>
        <taxon>Artemisia</taxon>
    </lineage>
</organism>
<feature type="region of interest" description="Disordered" evidence="1">
    <location>
        <begin position="80"/>
        <end position="101"/>
    </location>
</feature>
<name>A0A2U1NYD7_ARTAN</name>
<reference evidence="2 3" key="1">
    <citation type="journal article" date="2018" name="Mol. Plant">
        <title>The genome of Artemisia annua provides insight into the evolution of Asteraceae family and artemisinin biosynthesis.</title>
        <authorList>
            <person name="Shen Q."/>
            <person name="Zhang L."/>
            <person name="Liao Z."/>
            <person name="Wang S."/>
            <person name="Yan T."/>
            <person name="Shi P."/>
            <person name="Liu M."/>
            <person name="Fu X."/>
            <person name="Pan Q."/>
            <person name="Wang Y."/>
            <person name="Lv Z."/>
            <person name="Lu X."/>
            <person name="Zhang F."/>
            <person name="Jiang W."/>
            <person name="Ma Y."/>
            <person name="Chen M."/>
            <person name="Hao X."/>
            <person name="Li L."/>
            <person name="Tang Y."/>
            <person name="Lv G."/>
            <person name="Zhou Y."/>
            <person name="Sun X."/>
            <person name="Brodelius P.E."/>
            <person name="Rose J.K.C."/>
            <person name="Tang K."/>
        </authorList>
    </citation>
    <scope>NUCLEOTIDE SEQUENCE [LARGE SCALE GENOMIC DNA]</scope>
    <source>
        <strain evidence="3">cv. Huhao1</strain>
        <tissue evidence="2">Leaf</tissue>
    </source>
</reference>
<sequence>MVVQPSVLFPLGGYETEVNAVLEDAPLDEREILGHQVMLHTNVEDIPPDNKAERAAVQRAQTEARERAATEAKERAEKVAAKARERTSAEKVAAESREKEAREKVAFAKAQAEARLQ</sequence>
<gene>
    <name evidence="2" type="ORF">CTI12_AA164190</name>
</gene>
<proteinExistence type="predicted"/>
<evidence type="ECO:0000313" key="2">
    <source>
        <dbReference type="EMBL" id="PWA78508.1"/>
    </source>
</evidence>